<reference evidence="1" key="1">
    <citation type="journal article" date="2023" name="bioRxiv">
        <title>Improved chromosome-level genome assembly for marigold (Tagetes erecta).</title>
        <authorList>
            <person name="Jiang F."/>
            <person name="Yuan L."/>
            <person name="Wang S."/>
            <person name="Wang H."/>
            <person name="Xu D."/>
            <person name="Wang A."/>
            <person name="Fan W."/>
        </authorList>
    </citation>
    <scope>NUCLEOTIDE SEQUENCE</scope>
    <source>
        <strain evidence="1">WSJ</strain>
        <tissue evidence="1">Leaf</tissue>
    </source>
</reference>
<evidence type="ECO:0000313" key="1">
    <source>
        <dbReference type="EMBL" id="KAK1426246.1"/>
    </source>
</evidence>
<sequence>MNSASIYLAMRLFIYQQVKSVSDLDLEKSIGSYRFLPDPEIYVALSVRPTKPLNPRRCISETTCGHASDSMIRG</sequence>
<name>A0AAD8KSB1_TARER</name>
<dbReference type="Proteomes" id="UP001229421">
    <property type="component" value="Unassembled WGS sequence"/>
</dbReference>
<proteinExistence type="predicted"/>
<organism evidence="1 2">
    <name type="scientific">Tagetes erecta</name>
    <name type="common">African marigold</name>
    <dbReference type="NCBI Taxonomy" id="13708"/>
    <lineage>
        <taxon>Eukaryota</taxon>
        <taxon>Viridiplantae</taxon>
        <taxon>Streptophyta</taxon>
        <taxon>Embryophyta</taxon>
        <taxon>Tracheophyta</taxon>
        <taxon>Spermatophyta</taxon>
        <taxon>Magnoliopsida</taxon>
        <taxon>eudicotyledons</taxon>
        <taxon>Gunneridae</taxon>
        <taxon>Pentapetalae</taxon>
        <taxon>asterids</taxon>
        <taxon>campanulids</taxon>
        <taxon>Asterales</taxon>
        <taxon>Asteraceae</taxon>
        <taxon>Asteroideae</taxon>
        <taxon>Heliantheae alliance</taxon>
        <taxon>Tageteae</taxon>
        <taxon>Tagetes</taxon>
    </lineage>
</organism>
<evidence type="ECO:0000313" key="2">
    <source>
        <dbReference type="Proteomes" id="UP001229421"/>
    </source>
</evidence>
<gene>
    <name evidence="1" type="ORF">QVD17_14916</name>
</gene>
<dbReference type="AlphaFoldDB" id="A0AAD8KSB1"/>
<protein>
    <submittedName>
        <fullName evidence="1">Uncharacterized protein</fullName>
    </submittedName>
</protein>
<keyword evidence="2" id="KW-1185">Reference proteome</keyword>
<accession>A0AAD8KSB1</accession>
<comment type="caution">
    <text evidence="1">The sequence shown here is derived from an EMBL/GenBank/DDBJ whole genome shotgun (WGS) entry which is preliminary data.</text>
</comment>
<dbReference type="EMBL" id="JAUHHV010000004">
    <property type="protein sequence ID" value="KAK1426246.1"/>
    <property type="molecule type" value="Genomic_DNA"/>
</dbReference>